<evidence type="ECO:0000259" key="2">
    <source>
        <dbReference type="Pfam" id="PF00561"/>
    </source>
</evidence>
<protein>
    <recommendedName>
        <fullName evidence="2">AB hydrolase-1 domain-containing protein</fullName>
    </recommendedName>
</protein>
<organism evidence="3 4">
    <name type="scientific">Halteria grandinella</name>
    <dbReference type="NCBI Taxonomy" id="5974"/>
    <lineage>
        <taxon>Eukaryota</taxon>
        <taxon>Sar</taxon>
        <taxon>Alveolata</taxon>
        <taxon>Ciliophora</taxon>
        <taxon>Intramacronucleata</taxon>
        <taxon>Spirotrichea</taxon>
        <taxon>Stichotrichia</taxon>
        <taxon>Sporadotrichida</taxon>
        <taxon>Halteriidae</taxon>
        <taxon>Halteria</taxon>
    </lineage>
</organism>
<evidence type="ECO:0000256" key="1">
    <source>
        <dbReference type="SAM" id="MobiDB-lite"/>
    </source>
</evidence>
<dbReference type="Gene3D" id="3.40.50.1820">
    <property type="entry name" value="alpha/beta hydrolase"/>
    <property type="match status" value="1"/>
</dbReference>
<name>A0A8J8SZC0_HALGN</name>
<comment type="caution">
    <text evidence="3">The sequence shown here is derived from an EMBL/GenBank/DDBJ whole genome shotgun (WGS) entry which is preliminary data.</text>
</comment>
<sequence>MVIRPPRNPYPSDLPENGSTRQFGGKDFTKSVFTINNEKGEKLSCLFYQPKERSGEKMPVVVYMHGNAGCKLEAEELAPFLLPQGINLFAFDFSGCGQSEGEWVTLGWKERKDLEAVLNYLNSLGTVSKIGLWGRSMGAATSIMYTAENQDKVHASVLDSGFASFIDIANHLASNQFGIPPEFVQFLMAGVSQQIAQLTGGLNIIADLNPVKYAPRCKVPALFVHGSDDDFVEMTHSEKNFEAYGGGSKDAMYCSGGHNDARPRETIEQMVGFMKKHLTA</sequence>
<reference evidence="3" key="1">
    <citation type="submission" date="2019-06" db="EMBL/GenBank/DDBJ databases">
        <authorList>
            <person name="Zheng W."/>
        </authorList>
    </citation>
    <scope>NUCLEOTIDE SEQUENCE</scope>
    <source>
        <strain evidence="3">QDHG01</strain>
    </source>
</reference>
<evidence type="ECO:0000313" key="4">
    <source>
        <dbReference type="Proteomes" id="UP000785679"/>
    </source>
</evidence>
<gene>
    <name evidence="3" type="ORF">FGO68_gene5864</name>
</gene>
<dbReference type="OrthoDB" id="10249433at2759"/>
<keyword evidence="4" id="KW-1185">Reference proteome</keyword>
<dbReference type="Pfam" id="PF00561">
    <property type="entry name" value="Abhydrolase_1"/>
    <property type="match status" value="1"/>
</dbReference>
<dbReference type="AlphaFoldDB" id="A0A8J8SZC0"/>
<dbReference type="PANTHER" id="PTHR43358:SF4">
    <property type="entry name" value="ALPHA_BETA HYDROLASE FOLD-1 DOMAIN-CONTAINING PROTEIN"/>
    <property type="match status" value="1"/>
</dbReference>
<accession>A0A8J8SZC0</accession>
<dbReference type="InterPro" id="IPR009199">
    <property type="entry name" value="PhoPQ-act_pathogen-rel_PqaA"/>
</dbReference>
<proteinExistence type="predicted"/>
<dbReference type="EMBL" id="RRYP01013599">
    <property type="protein sequence ID" value="TNV76429.1"/>
    <property type="molecule type" value="Genomic_DNA"/>
</dbReference>
<dbReference type="Pfam" id="PF10142">
    <property type="entry name" value="PhoPQ_related"/>
    <property type="match status" value="1"/>
</dbReference>
<dbReference type="InterPro" id="IPR052920">
    <property type="entry name" value="DNA-binding_regulatory"/>
</dbReference>
<feature type="region of interest" description="Disordered" evidence="1">
    <location>
        <begin position="1"/>
        <end position="25"/>
    </location>
</feature>
<feature type="domain" description="AB hydrolase-1" evidence="2">
    <location>
        <begin position="59"/>
        <end position="179"/>
    </location>
</feature>
<dbReference type="PANTHER" id="PTHR43358">
    <property type="entry name" value="ALPHA/BETA-HYDROLASE"/>
    <property type="match status" value="1"/>
</dbReference>
<dbReference type="Proteomes" id="UP000785679">
    <property type="component" value="Unassembled WGS sequence"/>
</dbReference>
<evidence type="ECO:0000313" key="3">
    <source>
        <dbReference type="EMBL" id="TNV76429.1"/>
    </source>
</evidence>
<dbReference type="SUPFAM" id="SSF53474">
    <property type="entry name" value="alpha/beta-Hydrolases"/>
    <property type="match status" value="1"/>
</dbReference>
<dbReference type="InterPro" id="IPR000073">
    <property type="entry name" value="AB_hydrolase_1"/>
</dbReference>
<dbReference type="InterPro" id="IPR029058">
    <property type="entry name" value="AB_hydrolase_fold"/>
</dbReference>